<sequence length="909" mass="103012">MDLIKLTELLKSDANYQELVSEIMKGKPETRVQIIDEAVPFFTASLWKDLQMPILLICPSPEHSRRLHEYLSAWMGSDTEPLRFGESEILPFERLTEDLSTSRERLRTLDCLVKNNSEPLVVVTSASALAQKTISIKSFKENSCSYVQGDKVNLEEMVNYWQQMGYSFESNVSESGTVSRRGGIIDVYPIGEDMPYRIELWGDEIDSIRTFDPDSQRSIDIVDGFSISPAKETLISSTSADEFARLLSHVDLSQCNPEEITRFNSEIDDLLNGRQIEELGLYSGFFNNGTLLDYFPQNGLVISYRNVDAMNSVWNVEERANQLKMVKENRGEIPLNFPTDRISWSEIENSIEKLKKTIFLMPWGASDLDNNNTHPMPFSSPPLYKGDLHALSEDTSEFTKGGGRVIAITSHHSRLKELLKDLSPSEPPANSSIIDLHPLSITPIDTANIGDGFVINTPQHRLTLLGDKEIFGIAKRRRARRTNKVSRETFFEEISPGDYVVHVEHGIARFVGTDSKYEESGNHEYLILQYAQGDKLYVPMQHIDRVAPYVAPMDRSPSLTRLGTQEWSRTKTRVEKSTREMAMELLSIYAARQVSKGHATGPDTKWQFELEESFPYEETVDQISTLVEIKDDMESDRPMDRLICGDVGYGKTELALRAAFKTVMDGKQVAVLVPTTVLAQQHFETFSERMNGFPINLSVLSRFKSNMAQKETLKALINGTVDICIGTHRLVQKDVRFKDLGLVIIDEEQRFGVVHKERLKQMRSQVDILTLSATPIPRTLHMSLAGVRDMSTIESAPEERLPIKTYVSEFSDELIREAILREMDRQGQVYFLHNRVYNIEYMSEYIRALVPDAKIGIAHGQMSERELERSMMAFSQGETDVLLCTTIIESGLDIANANTLIVNRADSFG</sequence>
<dbReference type="Gene3D" id="2.40.10.170">
    <property type="match status" value="1"/>
</dbReference>
<evidence type="ECO:0000256" key="3">
    <source>
        <dbReference type="ARBA" id="ARBA00022741"/>
    </source>
</evidence>
<dbReference type="Gene3D" id="3.40.50.11180">
    <property type="match status" value="1"/>
</dbReference>
<dbReference type="PROSITE" id="PS51192">
    <property type="entry name" value="HELICASE_ATP_BIND_1"/>
    <property type="match status" value="1"/>
</dbReference>
<evidence type="ECO:0000256" key="5">
    <source>
        <dbReference type="ARBA" id="ARBA00022801"/>
    </source>
</evidence>
<gene>
    <name evidence="12" type="ORF">METZ01_LOCUS101148</name>
</gene>
<dbReference type="InterPro" id="IPR041471">
    <property type="entry name" value="UvrB_inter"/>
</dbReference>
<comment type="subcellular location">
    <subcellularLocation>
        <location evidence="1">Cytoplasm</location>
    </subcellularLocation>
</comment>
<dbReference type="GO" id="GO:0003677">
    <property type="term" value="F:DNA binding"/>
    <property type="evidence" value="ECO:0007669"/>
    <property type="project" value="UniProtKB-KW"/>
</dbReference>
<keyword evidence="8" id="KW-0238">DNA-binding</keyword>
<dbReference type="PANTHER" id="PTHR47964">
    <property type="entry name" value="ATP-DEPENDENT DNA HELICASE HOMOLOG RECG, CHLOROPLASTIC"/>
    <property type="match status" value="1"/>
</dbReference>
<accession>A0A381W701</accession>
<dbReference type="PANTHER" id="PTHR47964:SF1">
    <property type="entry name" value="ATP-DEPENDENT DNA HELICASE HOMOLOG RECG, CHLOROPLASTIC"/>
    <property type="match status" value="1"/>
</dbReference>
<keyword evidence="3" id="KW-0547">Nucleotide-binding</keyword>
<dbReference type="Pfam" id="PF00270">
    <property type="entry name" value="DEAD"/>
    <property type="match status" value="1"/>
</dbReference>
<keyword evidence="2" id="KW-0963">Cytoplasm</keyword>
<evidence type="ECO:0000256" key="6">
    <source>
        <dbReference type="ARBA" id="ARBA00022806"/>
    </source>
</evidence>
<dbReference type="FunFam" id="3.40.50.300:FF:000546">
    <property type="entry name" value="Transcription-repair-coupling factor"/>
    <property type="match status" value="1"/>
</dbReference>
<dbReference type="Pfam" id="PF02559">
    <property type="entry name" value="CarD_TRCF_RID"/>
    <property type="match status" value="1"/>
</dbReference>
<organism evidence="12">
    <name type="scientific">marine metagenome</name>
    <dbReference type="NCBI Taxonomy" id="408172"/>
    <lineage>
        <taxon>unclassified sequences</taxon>
        <taxon>metagenomes</taxon>
        <taxon>ecological metagenomes</taxon>
    </lineage>
</organism>
<dbReference type="SMART" id="SM01058">
    <property type="entry name" value="CarD_TRCF"/>
    <property type="match status" value="1"/>
</dbReference>
<dbReference type="InterPro" id="IPR014001">
    <property type="entry name" value="Helicase_ATP-bd"/>
</dbReference>
<keyword evidence="4" id="KW-0227">DNA damage</keyword>
<dbReference type="Gene3D" id="3.30.2060.10">
    <property type="entry name" value="Penicillin-binding protein 1b domain"/>
    <property type="match status" value="1"/>
</dbReference>
<dbReference type="PROSITE" id="PS51194">
    <property type="entry name" value="HELICASE_CTER"/>
    <property type="match status" value="1"/>
</dbReference>
<keyword evidence="9" id="KW-0234">DNA repair</keyword>
<feature type="non-terminal residue" evidence="12">
    <location>
        <position position="909"/>
    </location>
</feature>
<dbReference type="CDD" id="cd17991">
    <property type="entry name" value="DEXHc_TRCF"/>
    <property type="match status" value="1"/>
</dbReference>
<dbReference type="AlphaFoldDB" id="A0A381W701"/>
<keyword evidence="6" id="KW-0347">Helicase</keyword>
<evidence type="ECO:0000259" key="11">
    <source>
        <dbReference type="PROSITE" id="PS51194"/>
    </source>
</evidence>
<evidence type="ECO:0000256" key="9">
    <source>
        <dbReference type="ARBA" id="ARBA00023204"/>
    </source>
</evidence>
<evidence type="ECO:0008006" key="13">
    <source>
        <dbReference type="Google" id="ProtNLM"/>
    </source>
</evidence>
<dbReference type="InterPro" id="IPR003711">
    <property type="entry name" value="CarD-like/TRCF_RID"/>
</dbReference>
<dbReference type="GO" id="GO:0006281">
    <property type="term" value="P:DNA repair"/>
    <property type="evidence" value="ECO:0007669"/>
    <property type="project" value="UniProtKB-KW"/>
</dbReference>
<dbReference type="InterPro" id="IPR047112">
    <property type="entry name" value="RecG/Mfd"/>
</dbReference>
<proteinExistence type="predicted"/>
<dbReference type="InterPro" id="IPR011545">
    <property type="entry name" value="DEAD/DEAH_box_helicase_dom"/>
</dbReference>
<dbReference type="SMART" id="SM00487">
    <property type="entry name" value="DEXDc"/>
    <property type="match status" value="1"/>
</dbReference>
<evidence type="ECO:0000256" key="8">
    <source>
        <dbReference type="ARBA" id="ARBA00023125"/>
    </source>
</evidence>
<keyword evidence="5" id="KW-0378">Hydrolase</keyword>
<evidence type="ECO:0000256" key="2">
    <source>
        <dbReference type="ARBA" id="ARBA00022490"/>
    </source>
</evidence>
<dbReference type="InterPro" id="IPR027417">
    <property type="entry name" value="P-loop_NTPase"/>
</dbReference>
<evidence type="ECO:0000259" key="10">
    <source>
        <dbReference type="PROSITE" id="PS51192"/>
    </source>
</evidence>
<evidence type="ECO:0000256" key="1">
    <source>
        <dbReference type="ARBA" id="ARBA00004496"/>
    </source>
</evidence>
<evidence type="ECO:0000256" key="4">
    <source>
        <dbReference type="ARBA" id="ARBA00022763"/>
    </source>
</evidence>
<dbReference type="GO" id="GO:0005524">
    <property type="term" value="F:ATP binding"/>
    <property type="evidence" value="ECO:0007669"/>
    <property type="project" value="UniProtKB-KW"/>
</dbReference>
<dbReference type="SUPFAM" id="SSF141259">
    <property type="entry name" value="CarD-like"/>
    <property type="match status" value="1"/>
</dbReference>
<dbReference type="Pfam" id="PF17757">
    <property type="entry name" value="UvrB_inter"/>
    <property type="match status" value="1"/>
</dbReference>
<protein>
    <recommendedName>
        <fullName evidence="13">Helicase ATP-binding domain-containing protein</fullName>
    </recommendedName>
</protein>
<dbReference type="Gene3D" id="3.40.50.300">
    <property type="entry name" value="P-loop containing nucleotide triphosphate hydrolases"/>
    <property type="match status" value="2"/>
</dbReference>
<name>A0A381W701_9ZZZZ</name>
<dbReference type="InterPro" id="IPR001650">
    <property type="entry name" value="Helicase_C-like"/>
</dbReference>
<feature type="domain" description="Helicase C-terminal" evidence="11">
    <location>
        <begin position="802"/>
        <end position="909"/>
    </location>
</feature>
<reference evidence="12" key="1">
    <citation type="submission" date="2018-05" db="EMBL/GenBank/DDBJ databases">
        <authorList>
            <person name="Lanie J.A."/>
            <person name="Ng W.-L."/>
            <person name="Kazmierczak K.M."/>
            <person name="Andrzejewski T.M."/>
            <person name="Davidsen T.M."/>
            <person name="Wayne K.J."/>
            <person name="Tettelin H."/>
            <person name="Glass J.I."/>
            <person name="Rusch D."/>
            <person name="Podicherti R."/>
            <person name="Tsui H.-C.T."/>
            <person name="Winkler M.E."/>
        </authorList>
    </citation>
    <scope>NUCLEOTIDE SEQUENCE</scope>
</reference>
<dbReference type="EMBL" id="UINC01010896">
    <property type="protein sequence ID" value="SVA48294.1"/>
    <property type="molecule type" value="Genomic_DNA"/>
</dbReference>
<dbReference type="SUPFAM" id="SSF52540">
    <property type="entry name" value="P-loop containing nucleoside triphosphate hydrolases"/>
    <property type="match status" value="3"/>
</dbReference>
<evidence type="ECO:0000256" key="7">
    <source>
        <dbReference type="ARBA" id="ARBA00022840"/>
    </source>
</evidence>
<evidence type="ECO:0000313" key="12">
    <source>
        <dbReference type="EMBL" id="SVA48294.1"/>
    </source>
</evidence>
<dbReference type="Pfam" id="PF00271">
    <property type="entry name" value="Helicase_C"/>
    <property type="match status" value="1"/>
</dbReference>
<feature type="domain" description="Helicase ATP-binding" evidence="10">
    <location>
        <begin position="632"/>
        <end position="793"/>
    </location>
</feature>
<dbReference type="GO" id="GO:0003678">
    <property type="term" value="F:DNA helicase activity"/>
    <property type="evidence" value="ECO:0007669"/>
    <property type="project" value="TreeGrafter"/>
</dbReference>
<dbReference type="SMART" id="SM00490">
    <property type="entry name" value="HELICc"/>
    <property type="match status" value="1"/>
</dbReference>
<dbReference type="InterPro" id="IPR036101">
    <property type="entry name" value="CarD-like/TRCF_RID_sf"/>
</dbReference>
<dbReference type="GO" id="GO:0016787">
    <property type="term" value="F:hydrolase activity"/>
    <property type="evidence" value="ECO:0007669"/>
    <property type="project" value="UniProtKB-KW"/>
</dbReference>
<keyword evidence="7" id="KW-0067">ATP-binding</keyword>
<dbReference type="GO" id="GO:0005737">
    <property type="term" value="C:cytoplasm"/>
    <property type="evidence" value="ECO:0007669"/>
    <property type="project" value="UniProtKB-SubCell"/>
</dbReference>